<feature type="region of interest" description="Disordered" evidence="1">
    <location>
        <begin position="831"/>
        <end position="871"/>
    </location>
</feature>
<dbReference type="EMBL" id="ML121547">
    <property type="protein sequence ID" value="RPB23194.1"/>
    <property type="molecule type" value="Genomic_DNA"/>
</dbReference>
<dbReference type="GO" id="GO:0005546">
    <property type="term" value="F:phosphatidylinositol-4,5-bisphosphate binding"/>
    <property type="evidence" value="ECO:0007669"/>
    <property type="project" value="TreeGrafter"/>
</dbReference>
<dbReference type="Proteomes" id="UP000267821">
    <property type="component" value="Unassembled WGS sequence"/>
</dbReference>
<feature type="region of interest" description="Disordered" evidence="1">
    <location>
        <begin position="961"/>
        <end position="987"/>
    </location>
</feature>
<evidence type="ECO:0000313" key="4">
    <source>
        <dbReference type="EMBL" id="RPB23194.1"/>
    </source>
</evidence>
<dbReference type="Pfam" id="PF13254">
    <property type="entry name" value="DUF4045"/>
    <property type="match status" value="1"/>
</dbReference>
<evidence type="ECO:0008006" key="6">
    <source>
        <dbReference type="Google" id="ProtNLM"/>
    </source>
</evidence>
<dbReference type="GO" id="GO:0008154">
    <property type="term" value="P:actin polymerization or depolymerization"/>
    <property type="evidence" value="ECO:0007669"/>
    <property type="project" value="TreeGrafter"/>
</dbReference>
<dbReference type="GO" id="GO:0051016">
    <property type="term" value="P:barbed-end actin filament capping"/>
    <property type="evidence" value="ECO:0007669"/>
    <property type="project" value="TreeGrafter"/>
</dbReference>
<feature type="region of interest" description="Disordered" evidence="1">
    <location>
        <begin position="459"/>
        <end position="493"/>
    </location>
</feature>
<dbReference type="InterPro" id="IPR057226">
    <property type="entry name" value="DUF7904"/>
</dbReference>
<feature type="compositionally biased region" description="Basic and acidic residues" evidence="1">
    <location>
        <begin position="630"/>
        <end position="640"/>
    </location>
</feature>
<feature type="region of interest" description="Disordered" evidence="1">
    <location>
        <begin position="17"/>
        <end position="159"/>
    </location>
</feature>
<dbReference type="SUPFAM" id="SSF55753">
    <property type="entry name" value="Actin depolymerizing proteins"/>
    <property type="match status" value="3"/>
</dbReference>
<feature type="compositionally biased region" description="Basic and acidic residues" evidence="1">
    <location>
        <begin position="729"/>
        <end position="739"/>
    </location>
</feature>
<gene>
    <name evidence="4" type="ORF">L211DRAFT_849830</name>
</gene>
<dbReference type="GO" id="GO:0005737">
    <property type="term" value="C:cytoplasm"/>
    <property type="evidence" value="ECO:0007669"/>
    <property type="project" value="TreeGrafter"/>
</dbReference>
<accession>A0A3N4LJW6</accession>
<feature type="compositionally biased region" description="Basic and acidic residues" evidence="1">
    <location>
        <begin position="17"/>
        <end position="57"/>
    </location>
</feature>
<feature type="compositionally biased region" description="Low complexity" evidence="1">
    <location>
        <begin position="215"/>
        <end position="228"/>
    </location>
</feature>
<evidence type="ECO:0000256" key="1">
    <source>
        <dbReference type="SAM" id="MobiDB-lite"/>
    </source>
</evidence>
<keyword evidence="5" id="KW-1185">Reference proteome</keyword>
<feature type="region of interest" description="Disordered" evidence="1">
    <location>
        <begin position="517"/>
        <end position="586"/>
    </location>
</feature>
<feature type="compositionally biased region" description="Basic residues" evidence="1">
    <location>
        <begin position="748"/>
        <end position="760"/>
    </location>
</feature>
<sequence>MDKDDGVNDFLARIKELGAQRDREDEERTRQLEKEILAGRQARQDRRAADSGAERAKSLSPMKTGDARSSRALDGIDFSQLRSLDSNTPNLRREDAVNDALDKLTGKSGASREDPDLVPAAFPRQRRPDSPWQHRPVSRGTVTSENLSESPKPEGSILDSENEFRRSFITRNLASKDIGFFKQTPDRKVSSDVLLKGTEEGLSLAAKKALPGMETGNNTGSGITTSGIRSGLEPAKRPASSYIRAHKSSPSMNGSGLPSAPKQSLFPTADSMRFDPGLARKCSVDDTRQPAMSPSQGRIDPNWKAATISKGMGTFAQSAKLKREGSISKRWSATLPGAVSRNNTPGYNTSGNSIPHRASRTATPIPLSRDSSPAPAPADQPTTPEPTRREVVSRGRAKSIVESLSKYSTSGIHLTRAESPMSEASPPTTPHSSQVSKTFDQKRWSPTKASWLEVALKKGSEGGSPVLSKSTPVLEPPVKQADHRPAIFPKPANLPSRSVLETVSNITTTSAALNQVTSSYPKPVSDKPPVLEKPTPLLHAKKLPPPVAEKPSSIGTKPAPGPKVELDFRGNLKNRQSASSSPEKEDLPFLDVMSRLRSTKTQKYVAPNVLKDNILAGKAALQETGPPKPKPPDPVKERLKSAKGALKNSNSTTTASGPEASLNSKPTPSPPMKQASAPGQIEVTSLQPHAELLADRKVPNLANLLSRGPPSYDRSKIFTGAITSSSGKSYEEPEKETPRGDGPLTHVTKTRARGPKRRQPTKSQAQEVGSGSNASLAPLKPPLKPKPSKEVLIAPPRVPYITSIKGALADSPKTDLPGPKIVEPSLELTVSSESVEKIKIEPPTPAKSPMLVAETDSKPSQNTTPIPSPSLEAAESLFSLDLPDGALPKPNAAALTEPAADLQFFERPIQPPAMSWLARRTSSARASGPQRTPFKAPQLAKVEEPSDAPAKLLLRLPTVEDEEDVSDVKPRALPPTPATVNVTSGGSLVPERGVRKVSYGSIPKHVDELNSFFKDPESLNIKMDVDISNLLPPRITQDEKLETVKLDVWEVTAEGKVQAIEFGKLHILFDRNMYMCLHIFEKFSGDKDSEFYLWSGNQVSPAAVNDARIFAKKLADENDATMTVVKQGHETPGFLNALGGILITRRGSSKSASAGPYILCGRSLYNGIAFDEEDLRSFSLCSGFPFLIHSGEGVYLWKGIGSSSKELAYARKVATDLTSGDIEDVDEGSEPQALLDLLQNGIAEKAAAKYWAMKPSHDNYMVRLFKCDMQSEQIVTEISPFCQNDIELANIYILDAFFELYIVLGAHSQAKRAEFQTALQFTQEYSKAAHSRPFMPPTFVLLGGVSREFKAVFRSWQPNHVPTTWTPSRKPSLRVVGLRDAMQAMNMVE</sequence>
<dbReference type="InterPro" id="IPR029006">
    <property type="entry name" value="ADF-H/Gelsolin-like_dom_sf"/>
</dbReference>
<feature type="region of interest" description="Disordered" evidence="1">
    <location>
        <begin position="207"/>
        <end position="303"/>
    </location>
</feature>
<dbReference type="PANTHER" id="PTHR11977:SF133">
    <property type="entry name" value="DUF4045 DOMAIN-CONTAINING PROTEIN"/>
    <property type="match status" value="1"/>
</dbReference>
<dbReference type="GO" id="GO:0051014">
    <property type="term" value="P:actin filament severing"/>
    <property type="evidence" value="ECO:0007669"/>
    <property type="project" value="TreeGrafter"/>
</dbReference>
<reference evidence="4 5" key="1">
    <citation type="journal article" date="2018" name="Nat. Ecol. Evol.">
        <title>Pezizomycetes genomes reveal the molecular basis of ectomycorrhizal truffle lifestyle.</title>
        <authorList>
            <person name="Murat C."/>
            <person name="Payen T."/>
            <person name="Noel B."/>
            <person name="Kuo A."/>
            <person name="Morin E."/>
            <person name="Chen J."/>
            <person name="Kohler A."/>
            <person name="Krizsan K."/>
            <person name="Balestrini R."/>
            <person name="Da Silva C."/>
            <person name="Montanini B."/>
            <person name="Hainaut M."/>
            <person name="Levati E."/>
            <person name="Barry K.W."/>
            <person name="Belfiori B."/>
            <person name="Cichocki N."/>
            <person name="Clum A."/>
            <person name="Dockter R.B."/>
            <person name="Fauchery L."/>
            <person name="Guy J."/>
            <person name="Iotti M."/>
            <person name="Le Tacon F."/>
            <person name="Lindquist E.A."/>
            <person name="Lipzen A."/>
            <person name="Malagnac F."/>
            <person name="Mello A."/>
            <person name="Molinier V."/>
            <person name="Miyauchi S."/>
            <person name="Poulain J."/>
            <person name="Riccioni C."/>
            <person name="Rubini A."/>
            <person name="Sitrit Y."/>
            <person name="Splivallo R."/>
            <person name="Traeger S."/>
            <person name="Wang M."/>
            <person name="Zifcakova L."/>
            <person name="Wipf D."/>
            <person name="Zambonelli A."/>
            <person name="Paolocci F."/>
            <person name="Nowrousian M."/>
            <person name="Ottonello S."/>
            <person name="Baldrian P."/>
            <person name="Spatafora J.W."/>
            <person name="Henrissat B."/>
            <person name="Nagy L.G."/>
            <person name="Aury J.M."/>
            <person name="Wincker P."/>
            <person name="Grigoriev I.V."/>
            <person name="Bonfante P."/>
            <person name="Martin F.M."/>
        </authorList>
    </citation>
    <scope>NUCLEOTIDE SEQUENCE [LARGE SCALE GENOMIC DNA]</scope>
    <source>
        <strain evidence="4 5">ATCC MYA-4762</strain>
    </source>
</reference>
<dbReference type="InParanoid" id="A0A3N4LJW6"/>
<evidence type="ECO:0000259" key="2">
    <source>
        <dbReference type="Pfam" id="PF13254"/>
    </source>
</evidence>
<feature type="compositionally biased region" description="Polar residues" evidence="1">
    <location>
        <begin position="761"/>
        <end position="773"/>
    </location>
</feature>
<feature type="compositionally biased region" description="Polar residues" evidence="1">
    <location>
        <begin position="80"/>
        <end position="90"/>
    </location>
</feature>
<name>A0A3N4LJW6_9PEZI</name>
<evidence type="ECO:0000259" key="3">
    <source>
        <dbReference type="Pfam" id="PF25480"/>
    </source>
</evidence>
<dbReference type="Gene3D" id="3.40.20.10">
    <property type="entry name" value="Severin"/>
    <property type="match status" value="3"/>
</dbReference>
<feature type="region of interest" description="Disordered" evidence="1">
    <location>
        <begin position="923"/>
        <end position="945"/>
    </location>
</feature>
<proteinExistence type="predicted"/>
<feature type="domain" description="DUF7904" evidence="3">
    <location>
        <begin position="1048"/>
        <end position="1146"/>
    </location>
</feature>
<evidence type="ECO:0000313" key="5">
    <source>
        <dbReference type="Proteomes" id="UP000267821"/>
    </source>
</evidence>
<dbReference type="GO" id="GO:0051015">
    <property type="term" value="F:actin filament binding"/>
    <property type="evidence" value="ECO:0007669"/>
    <property type="project" value="InterPro"/>
</dbReference>
<feature type="compositionally biased region" description="Polar residues" evidence="1">
    <location>
        <begin position="248"/>
        <end position="266"/>
    </location>
</feature>
<feature type="compositionally biased region" description="Polar residues" evidence="1">
    <location>
        <begin position="340"/>
        <end position="353"/>
    </location>
</feature>
<feature type="compositionally biased region" description="Polar residues" evidence="1">
    <location>
        <begin position="140"/>
        <end position="149"/>
    </location>
</feature>
<feature type="region of interest" description="Disordered" evidence="1">
    <location>
        <begin position="317"/>
        <end position="444"/>
    </location>
</feature>
<feature type="compositionally biased region" description="Polar residues" evidence="1">
    <location>
        <begin position="647"/>
        <end position="666"/>
    </location>
</feature>
<feature type="compositionally biased region" description="Basic and acidic residues" evidence="1">
    <location>
        <begin position="91"/>
        <end position="115"/>
    </location>
</feature>
<dbReference type="STRING" id="1051890.A0A3N4LJW6"/>
<dbReference type="PANTHER" id="PTHR11977">
    <property type="entry name" value="VILLIN"/>
    <property type="match status" value="1"/>
</dbReference>
<dbReference type="InterPro" id="IPR025118">
    <property type="entry name" value="DUF4045"/>
</dbReference>
<dbReference type="OrthoDB" id="6375767at2759"/>
<dbReference type="InterPro" id="IPR007122">
    <property type="entry name" value="Villin/Gelsolin"/>
</dbReference>
<protein>
    <recommendedName>
        <fullName evidence="6">DUF4045 domain-containing protein</fullName>
    </recommendedName>
</protein>
<dbReference type="Pfam" id="PF25480">
    <property type="entry name" value="DUF7904"/>
    <property type="match status" value="1"/>
</dbReference>
<dbReference type="SMART" id="SM00262">
    <property type="entry name" value="GEL"/>
    <property type="match status" value="3"/>
</dbReference>
<organism evidence="4 5">
    <name type="scientific">Terfezia boudieri ATCC MYA-4762</name>
    <dbReference type="NCBI Taxonomy" id="1051890"/>
    <lineage>
        <taxon>Eukaryota</taxon>
        <taxon>Fungi</taxon>
        <taxon>Dikarya</taxon>
        <taxon>Ascomycota</taxon>
        <taxon>Pezizomycotina</taxon>
        <taxon>Pezizomycetes</taxon>
        <taxon>Pezizales</taxon>
        <taxon>Pezizaceae</taxon>
        <taxon>Terfezia</taxon>
    </lineage>
</organism>
<feature type="domain" description="DUF4045" evidence="2">
    <location>
        <begin position="4"/>
        <end position="645"/>
    </location>
</feature>
<feature type="region of interest" description="Disordered" evidence="1">
    <location>
        <begin position="621"/>
        <end position="690"/>
    </location>
</feature>
<dbReference type="GO" id="GO:0015629">
    <property type="term" value="C:actin cytoskeleton"/>
    <property type="evidence" value="ECO:0007669"/>
    <property type="project" value="TreeGrafter"/>
</dbReference>
<feature type="region of interest" description="Disordered" evidence="1">
    <location>
        <begin position="706"/>
        <end position="791"/>
    </location>
</feature>